<feature type="region of interest" description="Disordered" evidence="1">
    <location>
        <begin position="597"/>
        <end position="619"/>
    </location>
</feature>
<feature type="compositionally biased region" description="Low complexity" evidence="1">
    <location>
        <begin position="1141"/>
        <end position="1151"/>
    </location>
</feature>
<feature type="compositionally biased region" description="Low complexity" evidence="1">
    <location>
        <begin position="1223"/>
        <end position="1239"/>
    </location>
</feature>
<dbReference type="Proteomes" id="UP000266673">
    <property type="component" value="Unassembled WGS sequence"/>
</dbReference>
<sequence>MHRFLKRSETRKQLEDENSFPKLTTNNNVPSLPTPNRTSLIMPTLTKRFSVLRRGETTHETSEKESDSTDIQVSDTTKIYNIDSSQLLKKSARSPLSNLVELREDESILDFPISSTSPNSVITPSPASPIITNDANQEISDARKFYGADVTSGYQSYPIQQGSIRDPSKSITNNLSYSNDVNNINSIDDSQETMINPLNIDSMSNDQNVFDIKDNVKDYTEDIKRQSDILENSTNDHTKDIKRQSDDILENPTKDHNKDIKRQSDILENLTKNDTKDIKIHSDILENLTKDDTKDIKRQSGILENPTKDRPYPPRTRPLSLSPIKLSNKHHINIQHTNSSNNSQLDIISRDSFQSLTPMKSTFSPKQLSPTFNTFNISDDDNDIHSLSRSPLDRLSDGLLRLSQSSAGKSLVTPLNSPENENSSFQLLSRESLITEDSNNYQYSDANTIYAPSTTSIYHADNNDLDDFQGESLINKQYHITSKHNDKVEQQQQCNDANVRIGYAKQQAAPLYTSDGNYAKPIMIQLGGKTSTGSQKSNPAFDLPVKRALRTVAPPKPQPPPLSLTDTLIASGQSDIAHQVMIMRRVQNANENLNLQSNSSRKWTKSSKNNTIKSISSPQLVSTSSNIKAVPIVNLGNEEEGKNTRFRRKFSLRETDTSFGKSLKKIKDAFTNDNETSKSSLFGSKKQKYGPSSSPNSFLDNLPRKFVSEENLNQKFNNAEKKGFDLGKRRAYSTRENRPNEALRQDIRNNFSYVMNEKEQKTNSEYIINDDGINNSVQNFTTSSEENIVSENLNNKYPGSDSDIIEESVILKGNELKKPMTGPLYDIDALKRHAEMISRYSSNKREQSTSSSQSSQLARTESISSSLDKKLSQDNILGSIQDTIKTNDEREINTPKVVSIISNSDTNSQISPSIQSVQSETSKSLTNEPESIPSSPPPSPYSPVSLISPFSDAPSGRGSPPPISPRNPLRNSNYEKRLQKKTLIKRNDSTGSNISSGSDEKHDSRDSGTSSKFMSIFNSYNSNRSSRSSRNSKNSDHLQVPTTYPSPTIETDDDTSNKKSRSKVIRRTIIITKPFLPPLPEDLSPNTNPPTPPSPGNPGNPGNIGNIKLVSLVNRRLTKKKIIHLAADGRKWLLSKRGKDNNNNNNNNNSNDQNVKENEIKSSQKSTTNTDDVSDTNSLNIPIPQSSLYRTPTPIPSPNTRDSVLNSPYGIPIPPIPEPHRQSISSKRTSKSSTYSSNSKYRKSIGAKSNYSGYGESLYDCYNYSDQEAADDEGEENGSKRYRRDTDAIDPTQWSTIKDREFGDEDAILSNDNIDGNNELLEHQHVEVLEMSDGSFLWQVISDENLDDHFNYYYNYNDEDEDTYPQTLSQDLEKDNGDLDDNLLTNSNDRLSHLDYYYDTSFPSPLHVPGVMPRKKSFETDENFIPSTSIYFANDIPLPKLLGEMTKGLGNMNLNNEDNDQYAYGGEIEGSGTGIVAGMTVEEHLDQLEQLLCLKICI</sequence>
<feature type="compositionally biased region" description="Pro residues" evidence="1">
    <location>
        <begin position="1087"/>
        <end position="1098"/>
    </location>
</feature>
<dbReference type="OrthoDB" id="2407028at2759"/>
<feature type="compositionally biased region" description="Basic and acidic residues" evidence="1">
    <location>
        <begin position="1"/>
        <end position="15"/>
    </location>
</feature>
<evidence type="ECO:0000256" key="1">
    <source>
        <dbReference type="SAM" id="MobiDB-lite"/>
    </source>
</evidence>
<feature type="compositionally biased region" description="Polar residues" evidence="1">
    <location>
        <begin position="1040"/>
        <end position="1049"/>
    </location>
</feature>
<feature type="compositionally biased region" description="Polar residues" evidence="1">
    <location>
        <begin position="21"/>
        <end position="39"/>
    </location>
</feature>
<protein>
    <submittedName>
        <fullName evidence="2">Uncharacterized protein</fullName>
    </submittedName>
</protein>
<feature type="region of interest" description="Disordered" evidence="1">
    <location>
        <begin position="839"/>
        <end position="868"/>
    </location>
</feature>
<reference evidence="2 3" key="1">
    <citation type="submission" date="2018-06" db="EMBL/GenBank/DDBJ databases">
        <title>Comparative genomics reveals the genomic features of Rhizophagus irregularis, R. cerebriforme, R. diaphanum and Gigaspora rosea, and their symbiotic lifestyle signature.</title>
        <authorList>
            <person name="Morin E."/>
            <person name="San Clemente H."/>
            <person name="Chen E.C.H."/>
            <person name="De La Providencia I."/>
            <person name="Hainaut M."/>
            <person name="Kuo A."/>
            <person name="Kohler A."/>
            <person name="Murat C."/>
            <person name="Tang N."/>
            <person name="Roy S."/>
            <person name="Loubradou J."/>
            <person name="Henrissat B."/>
            <person name="Grigoriev I.V."/>
            <person name="Corradi N."/>
            <person name="Roux C."/>
            <person name="Martin F.M."/>
        </authorList>
    </citation>
    <scope>NUCLEOTIDE SEQUENCE [LARGE SCALE GENOMIC DNA]</scope>
    <source>
        <strain evidence="2 3">DAOM 194757</strain>
    </source>
</reference>
<dbReference type="EMBL" id="QKWP01000641">
    <property type="protein sequence ID" value="RIB16948.1"/>
    <property type="molecule type" value="Genomic_DNA"/>
</dbReference>
<dbReference type="STRING" id="44941.A0A397V5N4"/>
<gene>
    <name evidence="2" type="ORF">C2G38_2038153</name>
</gene>
<feature type="compositionally biased region" description="Polar residues" evidence="1">
    <location>
        <begin position="1007"/>
        <end position="1017"/>
    </location>
</feature>
<feature type="compositionally biased region" description="Low complexity" evidence="1">
    <location>
        <begin position="1018"/>
        <end position="1032"/>
    </location>
</feature>
<name>A0A397V5N4_9GLOM</name>
<evidence type="ECO:0000313" key="2">
    <source>
        <dbReference type="EMBL" id="RIB16948.1"/>
    </source>
</evidence>
<keyword evidence="3" id="KW-1185">Reference proteome</keyword>
<feature type="compositionally biased region" description="Polar residues" evidence="1">
    <location>
        <begin position="857"/>
        <end position="866"/>
    </location>
</feature>
<feature type="region of interest" description="Disordered" evidence="1">
    <location>
        <begin position="297"/>
        <end position="316"/>
    </location>
</feature>
<feature type="region of interest" description="Disordered" evidence="1">
    <location>
        <begin position="674"/>
        <end position="697"/>
    </location>
</feature>
<evidence type="ECO:0000313" key="3">
    <source>
        <dbReference type="Proteomes" id="UP000266673"/>
    </source>
</evidence>
<feature type="compositionally biased region" description="Low complexity" evidence="1">
    <location>
        <begin position="908"/>
        <end position="919"/>
    </location>
</feature>
<proteinExistence type="predicted"/>
<feature type="compositionally biased region" description="Low complexity" evidence="1">
    <location>
        <begin position="606"/>
        <end position="617"/>
    </location>
</feature>
<feature type="region of interest" description="Disordered" evidence="1">
    <location>
        <begin position="903"/>
        <end position="1103"/>
    </location>
</feature>
<feature type="region of interest" description="Disordered" evidence="1">
    <location>
        <begin position="228"/>
        <end position="259"/>
    </location>
</feature>
<feature type="region of interest" description="Disordered" evidence="1">
    <location>
        <begin position="1135"/>
        <end position="1247"/>
    </location>
</feature>
<feature type="compositionally biased region" description="Low complexity" evidence="1">
    <location>
        <begin position="942"/>
        <end position="958"/>
    </location>
</feature>
<organism evidence="2 3">
    <name type="scientific">Gigaspora rosea</name>
    <dbReference type="NCBI Taxonomy" id="44941"/>
    <lineage>
        <taxon>Eukaryota</taxon>
        <taxon>Fungi</taxon>
        <taxon>Fungi incertae sedis</taxon>
        <taxon>Mucoromycota</taxon>
        <taxon>Glomeromycotina</taxon>
        <taxon>Glomeromycetes</taxon>
        <taxon>Diversisporales</taxon>
        <taxon>Gigasporaceae</taxon>
        <taxon>Gigaspora</taxon>
    </lineage>
</organism>
<accession>A0A397V5N4</accession>
<comment type="caution">
    <text evidence="2">The sequence shown here is derived from an EMBL/GenBank/DDBJ whole genome shotgun (WGS) entry which is preliminary data.</text>
</comment>
<feature type="region of interest" description="Disordered" evidence="1">
    <location>
        <begin position="1"/>
        <end position="39"/>
    </location>
</feature>
<feature type="compositionally biased region" description="Low complexity" evidence="1">
    <location>
        <begin position="1166"/>
        <end position="1180"/>
    </location>
</feature>